<evidence type="ECO:0000256" key="8">
    <source>
        <dbReference type="ARBA" id="ARBA00022840"/>
    </source>
</evidence>
<dbReference type="SUPFAM" id="SSF90123">
    <property type="entry name" value="ABC transporter transmembrane region"/>
    <property type="match status" value="3"/>
</dbReference>
<dbReference type="InterPro" id="IPR003439">
    <property type="entry name" value="ABC_transporter-like_ATP-bd"/>
</dbReference>
<evidence type="ECO:0000256" key="14">
    <source>
        <dbReference type="SAM" id="Phobius"/>
    </source>
</evidence>
<dbReference type="EMBL" id="OC002201">
    <property type="protein sequence ID" value="CAD7261445.1"/>
    <property type="molecule type" value="Genomic_DNA"/>
</dbReference>
<evidence type="ECO:0000256" key="10">
    <source>
        <dbReference type="ARBA" id="ARBA00022989"/>
    </source>
</evidence>
<keyword evidence="11 14" id="KW-0472">Membrane</keyword>
<keyword evidence="4" id="KW-0813">Transport</keyword>
<evidence type="ECO:0000256" key="12">
    <source>
        <dbReference type="ARBA" id="ARBA00023180"/>
    </source>
</evidence>
<dbReference type="Pfam" id="PF00005">
    <property type="entry name" value="ABC_tran"/>
    <property type="match status" value="3"/>
</dbReference>
<evidence type="ECO:0000259" key="16">
    <source>
        <dbReference type="PROSITE" id="PS50929"/>
    </source>
</evidence>
<keyword evidence="10 14" id="KW-1133">Transmembrane helix</keyword>
<dbReference type="GO" id="GO:0097254">
    <property type="term" value="P:renal tubular secretion"/>
    <property type="evidence" value="ECO:0007669"/>
    <property type="project" value="UniProtKB-ARBA"/>
</dbReference>
<dbReference type="PROSITE" id="PS00211">
    <property type="entry name" value="ABC_TRANSPORTER_1"/>
    <property type="match status" value="2"/>
</dbReference>
<comment type="similarity">
    <text evidence="2">Belongs to the ABC transporter superfamily. ABCB family. Multidrug resistance exporter (TC 3.A.1.201) subfamily.</text>
</comment>
<evidence type="ECO:0000256" key="7">
    <source>
        <dbReference type="ARBA" id="ARBA00022741"/>
    </source>
</evidence>
<evidence type="ECO:0000256" key="2">
    <source>
        <dbReference type="ARBA" id="ARBA00007577"/>
    </source>
</evidence>
<dbReference type="PANTHER" id="PTHR43394">
    <property type="entry name" value="ATP-DEPENDENT PERMEASE MDL1, MITOCHONDRIAL"/>
    <property type="match status" value="1"/>
</dbReference>
<comment type="subcellular location">
    <subcellularLocation>
        <location evidence="1">Membrane</location>
        <topology evidence="1">Multi-pass membrane protein</topology>
    </subcellularLocation>
</comment>
<evidence type="ECO:0000256" key="3">
    <source>
        <dbReference type="ARBA" id="ARBA00012191"/>
    </source>
</evidence>
<dbReference type="InterPro" id="IPR027417">
    <property type="entry name" value="P-loop_NTPase"/>
</dbReference>
<feature type="transmembrane region" description="Helical" evidence="14">
    <location>
        <begin position="20"/>
        <end position="43"/>
    </location>
</feature>
<keyword evidence="8" id="KW-0067">ATP-binding</keyword>
<feature type="transmembrane region" description="Helical" evidence="14">
    <location>
        <begin position="602"/>
        <end position="622"/>
    </location>
</feature>
<dbReference type="InterPro" id="IPR011527">
    <property type="entry name" value="ABC1_TM_dom"/>
</dbReference>
<feature type="transmembrane region" description="Helical" evidence="14">
    <location>
        <begin position="515"/>
        <end position="535"/>
    </location>
</feature>
<dbReference type="PANTHER" id="PTHR43394:SF27">
    <property type="entry name" value="ATP-DEPENDENT TRANSLOCASE ABCB1-LIKE"/>
    <property type="match status" value="1"/>
</dbReference>
<dbReference type="PROSITE" id="PS50929">
    <property type="entry name" value="ABC_TM1F"/>
    <property type="match status" value="2"/>
</dbReference>
<dbReference type="GO" id="GO:0017085">
    <property type="term" value="P:response to insecticide"/>
    <property type="evidence" value="ECO:0007669"/>
    <property type="project" value="UniProtKB-ARBA"/>
</dbReference>
<organism evidence="17">
    <name type="scientific">Timema shepardi</name>
    <name type="common">Walking stick</name>
    <dbReference type="NCBI Taxonomy" id="629360"/>
    <lineage>
        <taxon>Eukaryota</taxon>
        <taxon>Metazoa</taxon>
        <taxon>Ecdysozoa</taxon>
        <taxon>Arthropoda</taxon>
        <taxon>Hexapoda</taxon>
        <taxon>Insecta</taxon>
        <taxon>Pterygota</taxon>
        <taxon>Neoptera</taxon>
        <taxon>Polyneoptera</taxon>
        <taxon>Phasmatodea</taxon>
        <taxon>Timematodea</taxon>
        <taxon>Timematoidea</taxon>
        <taxon>Timematidae</taxon>
        <taxon>Timema</taxon>
    </lineage>
</organism>
<gene>
    <name evidence="17" type="ORF">TSIB3V08_LOCUS5582</name>
</gene>
<proteinExistence type="inferred from homology"/>
<feature type="domain" description="ABC transporter" evidence="15">
    <location>
        <begin position="173"/>
        <end position="407"/>
    </location>
</feature>
<dbReference type="AlphaFoldDB" id="A0A7R9G063"/>
<dbReference type="GO" id="GO:0005743">
    <property type="term" value="C:mitochondrial inner membrane"/>
    <property type="evidence" value="ECO:0007669"/>
    <property type="project" value="TreeGrafter"/>
</dbReference>
<keyword evidence="6" id="KW-0677">Repeat</keyword>
<keyword evidence="12" id="KW-0325">Glycoprotein</keyword>
<dbReference type="Gene3D" id="3.40.50.300">
    <property type="entry name" value="P-loop containing nucleotide triphosphate hydrolases"/>
    <property type="match status" value="3"/>
</dbReference>
<feature type="domain" description="ABC transmembrane type-1" evidence="16">
    <location>
        <begin position="476"/>
        <end position="769"/>
    </location>
</feature>
<dbReference type="InterPro" id="IPR017871">
    <property type="entry name" value="ABC_transporter-like_CS"/>
</dbReference>
<evidence type="ECO:0000256" key="6">
    <source>
        <dbReference type="ARBA" id="ARBA00022737"/>
    </source>
</evidence>
<dbReference type="CDD" id="cd18578">
    <property type="entry name" value="ABC_6TM_Pgp_ABCB1_D2_like"/>
    <property type="match status" value="1"/>
</dbReference>
<feature type="domain" description="ABC transporter" evidence="15">
    <location>
        <begin position="804"/>
        <end position="973"/>
    </location>
</feature>
<dbReference type="PROSITE" id="PS50893">
    <property type="entry name" value="ABC_TRANSPORTER_2"/>
    <property type="match status" value="2"/>
</dbReference>
<evidence type="ECO:0000259" key="15">
    <source>
        <dbReference type="PROSITE" id="PS50893"/>
    </source>
</evidence>
<dbReference type="CDD" id="cd03249">
    <property type="entry name" value="ABC_MTABC3_MDL1_MDL2"/>
    <property type="match status" value="1"/>
</dbReference>
<evidence type="ECO:0000313" key="17">
    <source>
        <dbReference type="EMBL" id="CAD7261445.1"/>
    </source>
</evidence>
<evidence type="ECO:0000256" key="13">
    <source>
        <dbReference type="ARBA" id="ARBA00034018"/>
    </source>
</evidence>
<dbReference type="GO" id="GO:0015421">
    <property type="term" value="F:ABC-type oligopeptide transporter activity"/>
    <property type="evidence" value="ECO:0007669"/>
    <property type="project" value="TreeGrafter"/>
</dbReference>
<protein>
    <recommendedName>
        <fullName evidence="3">ABC-type xenobiotic transporter</fullName>
        <ecNumber evidence="3">7.6.2.2</ecNumber>
    </recommendedName>
</protein>
<feature type="transmembrane region" description="Helical" evidence="14">
    <location>
        <begin position="472"/>
        <end position="495"/>
    </location>
</feature>
<dbReference type="SUPFAM" id="SSF52540">
    <property type="entry name" value="P-loop containing nucleoside triphosphate hydrolases"/>
    <property type="match status" value="2"/>
</dbReference>
<name>A0A7R9G063_TIMSH</name>
<keyword evidence="7" id="KW-0547">Nucleotide-binding</keyword>
<feature type="transmembrane region" description="Helical" evidence="14">
    <location>
        <begin position="628"/>
        <end position="647"/>
    </location>
</feature>
<evidence type="ECO:0000256" key="11">
    <source>
        <dbReference type="ARBA" id="ARBA00023136"/>
    </source>
</evidence>
<dbReference type="FunFam" id="3.40.50.300:FF:000479">
    <property type="entry name" value="Multidrug resistance protein 1A"/>
    <property type="match status" value="1"/>
</dbReference>
<feature type="domain" description="ABC transmembrane type-1" evidence="16">
    <location>
        <begin position="82"/>
        <end position="198"/>
    </location>
</feature>
<dbReference type="GO" id="GO:0008559">
    <property type="term" value="F:ABC-type xenobiotic transporter activity"/>
    <property type="evidence" value="ECO:0007669"/>
    <property type="project" value="UniProtKB-EC"/>
</dbReference>
<dbReference type="InterPro" id="IPR003593">
    <property type="entry name" value="AAA+_ATPase"/>
</dbReference>
<comment type="catalytic activity">
    <reaction evidence="13">
        <text>ATP + H2O + xenobioticSide 1 = ADP + phosphate + xenobioticSide 2.</text>
        <dbReference type="EC" id="7.6.2.2"/>
    </reaction>
</comment>
<evidence type="ECO:0000256" key="4">
    <source>
        <dbReference type="ARBA" id="ARBA00022448"/>
    </source>
</evidence>
<keyword evidence="5 14" id="KW-0812">Transmembrane</keyword>
<dbReference type="GO" id="GO:0090374">
    <property type="term" value="P:oligopeptide export from mitochondrion"/>
    <property type="evidence" value="ECO:0007669"/>
    <property type="project" value="TreeGrafter"/>
</dbReference>
<dbReference type="GO" id="GO:0016887">
    <property type="term" value="F:ATP hydrolysis activity"/>
    <property type="evidence" value="ECO:0007669"/>
    <property type="project" value="InterPro"/>
</dbReference>
<dbReference type="GO" id="GO:0005524">
    <property type="term" value="F:ATP binding"/>
    <property type="evidence" value="ECO:0007669"/>
    <property type="project" value="UniProtKB-KW"/>
</dbReference>
<dbReference type="InterPro" id="IPR039421">
    <property type="entry name" value="Type_1_exporter"/>
</dbReference>
<dbReference type="InterPro" id="IPR036640">
    <property type="entry name" value="ABC1_TM_sf"/>
</dbReference>
<dbReference type="EC" id="7.6.2.2" evidence="3"/>
<accession>A0A7R9G063</accession>
<evidence type="ECO:0000256" key="9">
    <source>
        <dbReference type="ARBA" id="ARBA00022967"/>
    </source>
</evidence>
<evidence type="ECO:0000256" key="5">
    <source>
        <dbReference type="ARBA" id="ARBA00022692"/>
    </source>
</evidence>
<dbReference type="Pfam" id="PF00664">
    <property type="entry name" value="ABC_membrane"/>
    <property type="match status" value="2"/>
</dbReference>
<dbReference type="Gene3D" id="1.20.1560.10">
    <property type="entry name" value="ABC transporter type 1, transmembrane domain"/>
    <property type="match status" value="1"/>
</dbReference>
<reference evidence="17" key="1">
    <citation type="submission" date="2020-11" db="EMBL/GenBank/DDBJ databases">
        <authorList>
            <person name="Tran Van P."/>
        </authorList>
    </citation>
    <scope>NUCLEOTIDE SEQUENCE</scope>
</reference>
<feature type="transmembrane region" description="Helical" evidence="14">
    <location>
        <begin position="708"/>
        <end position="729"/>
    </location>
</feature>
<sequence>MTRSKLHVQGFRFSNTNERILLFIGTLAGMGMGLATPANMLLFGDLTGAMIDFGSEIVSSMRQSKSVYSEAFNSTENITDCTSRLAKKELDAYGKAGTIADEVLSSMRTVVAFGGEDKEVERYKSNLVFAKNINIKRGFYNGLGFGLLWFFIYASYALAFWYGVGLVLDERNLPADEQIYTAAVMVTVLQGLNLTISPGETVALVGSSGCGKSTCVQLIQRFYDPIQGSVSLDGVNIKDLNVAWLRSHIGVVGQEPILFQTTIAENIRFGNEQASIDDIVQAAKKANAHDFIAKLPQGYDTLVGERGAQLSGGQKQRIAIARALVRNPHILLLDEATSALDTSSEAKVQAALDKASTGRTTIIVAHRLSTIRQADKIVALSDGQVAEQGTHEQLMALKGHYHDLVMAQVNSASDEEIGEGDKRQLERMVSNTSMVTDPFEEYLEETQLVEDTAMPPHPSSMMEVMRHNKPEWLYILIGSMCSIVMGASMPVFAILFGDILGTLSLGDPEQVRSETNFYCLLFVVVGIVIGFATFLQENINWRAIGCCWVEGRRGMSPPCCLPLALFKVKRKNMLHRSAVMRRRLAGEILESRGYTPLEGQRVGTILQALATLILGVTLSMYYEWRLGLVALVFAPAILIAEYSFEVLQYGQVEGNTKSMEKSTKIAVEAVSNIRTVAGLGTEKTFHDNYMMELQPAHIIALRNSHFRALVYGLATSISYFAFSACMYYGGQLVEQEGIPYADVFKVSQALIFGTSSITNALAFAPNFRKGLVAASKIFQLLDRKPRITDPKGFPDDMWAADGHVSYSDVQFSYPTRSGTRVLRSLNLEVRQGQTVALVGPSGCGKSTCVQLLERFYDPISGSVGYETRMGDKGIQLSGGQKQRVAIARALIRNPKILLLDEATSALDTESEKVVQEALDKAKEGRTCITIAHRLSTIQDADVICVIDKGVVSELGTHSQLLSQRGIYYKLHRLQGGQK</sequence>
<keyword evidence="9" id="KW-1278">Translocase</keyword>
<feature type="transmembrane region" description="Helical" evidence="14">
    <location>
        <begin position="147"/>
        <end position="168"/>
    </location>
</feature>
<evidence type="ECO:0000256" key="1">
    <source>
        <dbReference type="ARBA" id="ARBA00004141"/>
    </source>
</evidence>
<dbReference type="SMART" id="SM00382">
    <property type="entry name" value="AAA"/>
    <property type="match status" value="2"/>
</dbReference>